<gene>
    <name evidence="1" type="ORF">KSX_93420</name>
</gene>
<evidence type="ECO:0000313" key="1">
    <source>
        <dbReference type="EMBL" id="GHO51179.1"/>
    </source>
</evidence>
<proteinExistence type="predicted"/>
<keyword evidence="2" id="KW-1185">Reference proteome</keyword>
<comment type="caution">
    <text evidence="1">The sequence shown here is derived from an EMBL/GenBank/DDBJ whole genome shotgun (WGS) entry which is preliminary data.</text>
</comment>
<dbReference type="Proteomes" id="UP000612362">
    <property type="component" value="Unassembled WGS sequence"/>
</dbReference>
<name>A0A8J3I7Y0_9CHLR</name>
<dbReference type="EMBL" id="BNJF01000011">
    <property type="protein sequence ID" value="GHO51179.1"/>
    <property type="molecule type" value="Genomic_DNA"/>
</dbReference>
<evidence type="ECO:0000313" key="2">
    <source>
        <dbReference type="Proteomes" id="UP000612362"/>
    </source>
</evidence>
<organism evidence="1 2">
    <name type="scientific">Ktedonospora formicarum</name>
    <dbReference type="NCBI Taxonomy" id="2778364"/>
    <lineage>
        <taxon>Bacteria</taxon>
        <taxon>Bacillati</taxon>
        <taxon>Chloroflexota</taxon>
        <taxon>Ktedonobacteria</taxon>
        <taxon>Ktedonobacterales</taxon>
        <taxon>Ktedonobacteraceae</taxon>
        <taxon>Ktedonospora</taxon>
    </lineage>
</organism>
<protein>
    <submittedName>
        <fullName evidence="1">Uncharacterized protein</fullName>
    </submittedName>
</protein>
<accession>A0A8J3I7Y0</accession>
<dbReference type="AlphaFoldDB" id="A0A8J3I7Y0"/>
<dbReference type="RefSeq" id="WP_220200130.1">
    <property type="nucleotide sequence ID" value="NZ_BNJF01000011.1"/>
</dbReference>
<sequence length="55" mass="5259">MCGCILPGAEVLGGNAAGGAMLALQACRGAGVTNCGGGPCCAWKESAQACVSDEK</sequence>
<reference evidence="1" key="1">
    <citation type="submission" date="2020-10" db="EMBL/GenBank/DDBJ databases">
        <title>Taxonomic study of unclassified bacteria belonging to the class Ktedonobacteria.</title>
        <authorList>
            <person name="Yabe S."/>
            <person name="Wang C.M."/>
            <person name="Zheng Y."/>
            <person name="Sakai Y."/>
            <person name="Cavaletti L."/>
            <person name="Monciardini P."/>
            <person name="Donadio S."/>
        </authorList>
    </citation>
    <scope>NUCLEOTIDE SEQUENCE</scope>
    <source>
        <strain evidence="1">SOSP1-1</strain>
    </source>
</reference>